<dbReference type="EMBL" id="QJJS01000005">
    <property type="protein sequence ID" value="PXW97010.1"/>
    <property type="molecule type" value="Genomic_DNA"/>
</dbReference>
<accession>A0A318H6D3</accession>
<sequence length="50" mass="5244">MKRPHTIAYVVITLASLVFATLQPHLGSALEQSAIVVARSGLTALSPASR</sequence>
<evidence type="ECO:0000313" key="1">
    <source>
        <dbReference type="EMBL" id="PXW97010.1"/>
    </source>
</evidence>
<protein>
    <submittedName>
        <fullName evidence="1">Uncharacterized protein</fullName>
    </submittedName>
</protein>
<dbReference type="Proteomes" id="UP000247811">
    <property type="component" value="Unassembled WGS sequence"/>
</dbReference>
<comment type="caution">
    <text evidence="1">The sequence shown here is derived from an EMBL/GenBank/DDBJ whole genome shotgun (WGS) entry which is preliminary data.</text>
</comment>
<name>A0A318H6D3_9BURK</name>
<reference evidence="1 2" key="1">
    <citation type="submission" date="2018-05" db="EMBL/GenBank/DDBJ databases">
        <title>Genomic Encyclopedia of Type Strains, Phase IV (KMG-IV): sequencing the most valuable type-strain genomes for metagenomic binning, comparative biology and taxonomic classification.</title>
        <authorList>
            <person name="Goeker M."/>
        </authorList>
    </citation>
    <scope>NUCLEOTIDE SEQUENCE [LARGE SCALE GENOMIC DNA]</scope>
    <source>
        <strain evidence="1 2">DSM 566</strain>
    </source>
</reference>
<organism evidence="1 2">
    <name type="scientific">Sphaerotilus hippei</name>
    <dbReference type="NCBI Taxonomy" id="744406"/>
    <lineage>
        <taxon>Bacteria</taxon>
        <taxon>Pseudomonadati</taxon>
        <taxon>Pseudomonadota</taxon>
        <taxon>Betaproteobacteria</taxon>
        <taxon>Burkholderiales</taxon>
        <taxon>Sphaerotilaceae</taxon>
        <taxon>Sphaerotilus</taxon>
    </lineage>
</organism>
<dbReference type="AlphaFoldDB" id="A0A318H6D3"/>
<evidence type="ECO:0000313" key="2">
    <source>
        <dbReference type="Proteomes" id="UP000247811"/>
    </source>
</evidence>
<gene>
    <name evidence="1" type="ORF">C7444_105109</name>
</gene>
<dbReference type="RefSeq" id="WP_170130657.1">
    <property type="nucleotide sequence ID" value="NZ_QJJS01000005.1"/>
</dbReference>
<proteinExistence type="predicted"/>
<keyword evidence="2" id="KW-1185">Reference proteome</keyword>